<comment type="catalytic activity">
    <reaction evidence="1 5">
        <text>[protein]-peptidylproline (omega=180) = [protein]-peptidylproline (omega=0)</text>
        <dbReference type="Rhea" id="RHEA:16237"/>
        <dbReference type="Rhea" id="RHEA-COMP:10747"/>
        <dbReference type="Rhea" id="RHEA-COMP:10748"/>
        <dbReference type="ChEBI" id="CHEBI:83833"/>
        <dbReference type="ChEBI" id="CHEBI:83834"/>
        <dbReference type="EC" id="5.2.1.8"/>
    </reaction>
</comment>
<accession>A0A7S2UZW0</accession>
<evidence type="ECO:0000256" key="1">
    <source>
        <dbReference type="ARBA" id="ARBA00000971"/>
    </source>
</evidence>
<dbReference type="GO" id="GO:0003755">
    <property type="term" value="F:peptidyl-prolyl cis-trans isomerase activity"/>
    <property type="evidence" value="ECO:0007669"/>
    <property type="project" value="UniProtKB-KW"/>
</dbReference>
<dbReference type="AlphaFoldDB" id="A0A7S2UZW0"/>
<dbReference type="PROSITE" id="PS50059">
    <property type="entry name" value="FKBP_PPIASE"/>
    <property type="match status" value="1"/>
</dbReference>
<protein>
    <recommendedName>
        <fullName evidence="2 5">peptidylprolyl isomerase</fullName>
        <ecNumber evidence="2 5">5.2.1.8</ecNumber>
    </recommendedName>
</protein>
<evidence type="ECO:0000256" key="3">
    <source>
        <dbReference type="ARBA" id="ARBA00023110"/>
    </source>
</evidence>
<evidence type="ECO:0000256" key="2">
    <source>
        <dbReference type="ARBA" id="ARBA00013194"/>
    </source>
</evidence>
<name>A0A7S2UZW0_9STRA</name>
<evidence type="ECO:0000259" key="7">
    <source>
        <dbReference type="PROSITE" id="PS50059"/>
    </source>
</evidence>
<feature type="domain" description="PPIase FKBP-type" evidence="7">
    <location>
        <begin position="91"/>
        <end position="185"/>
    </location>
</feature>
<evidence type="ECO:0000256" key="6">
    <source>
        <dbReference type="SAM" id="SignalP"/>
    </source>
</evidence>
<dbReference type="PANTHER" id="PTHR43811">
    <property type="entry name" value="FKBP-TYPE PEPTIDYL-PROLYL CIS-TRANS ISOMERASE FKPA"/>
    <property type="match status" value="1"/>
</dbReference>
<reference evidence="8" key="1">
    <citation type="submission" date="2021-01" db="EMBL/GenBank/DDBJ databases">
        <authorList>
            <person name="Corre E."/>
            <person name="Pelletier E."/>
            <person name="Niang G."/>
            <person name="Scheremetjew M."/>
            <person name="Finn R."/>
            <person name="Kale V."/>
            <person name="Holt S."/>
            <person name="Cochrane G."/>
            <person name="Meng A."/>
            <person name="Brown T."/>
            <person name="Cohen L."/>
        </authorList>
    </citation>
    <scope>NUCLEOTIDE SEQUENCE</scope>
    <source>
        <strain evidence="8">CCMP1661</strain>
    </source>
</reference>
<evidence type="ECO:0000256" key="4">
    <source>
        <dbReference type="ARBA" id="ARBA00023235"/>
    </source>
</evidence>
<dbReference type="Pfam" id="PF00254">
    <property type="entry name" value="FKBP_C"/>
    <property type="match status" value="1"/>
</dbReference>
<dbReference type="PANTHER" id="PTHR43811:SF19">
    <property type="entry name" value="39 KDA FK506-BINDING NUCLEAR PROTEIN"/>
    <property type="match status" value="1"/>
</dbReference>
<dbReference type="EMBL" id="HBHR01008210">
    <property type="protein sequence ID" value="CAD9861447.1"/>
    <property type="molecule type" value="Transcribed_RNA"/>
</dbReference>
<feature type="signal peptide" evidence="6">
    <location>
        <begin position="1"/>
        <end position="20"/>
    </location>
</feature>
<dbReference type="InterPro" id="IPR001179">
    <property type="entry name" value="PPIase_FKBP_dom"/>
</dbReference>
<gene>
    <name evidence="8" type="ORF">FJAP1339_LOCUS3969</name>
</gene>
<sequence length="189" mass="20096">MKGAHFIVLALAAILGYSNAFSISMRSTPLMKAQSKFAAVSRRDFATGLVSVVGGVALASPALAAEKVIETDGGVKFVEVKKGNGPRPRRGDYCIVDYVGYLSDGRIFDSSTGPGRKPLAFKFGGKQVIPGWEEVLPYMKAGGEVKMVVPASLAYGSKGICVEDGECLIQPDEELKYDLTLKRVAPPPP</sequence>
<feature type="chain" id="PRO_5031041589" description="peptidylprolyl isomerase" evidence="6">
    <location>
        <begin position="21"/>
        <end position="189"/>
    </location>
</feature>
<dbReference type="SUPFAM" id="SSF54534">
    <property type="entry name" value="FKBP-like"/>
    <property type="match status" value="1"/>
</dbReference>
<keyword evidence="4 5" id="KW-0413">Isomerase</keyword>
<dbReference type="EC" id="5.2.1.8" evidence="2 5"/>
<evidence type="ECO:0000313" key="8">
    <source>
        <dbReference type="EMBL" id="CAD9861447.1"/>
    </source>
</evidence>
<proteinExistence type="predicted"/>
<dbReference type="Gene3D" id="3.10.50.40">
    <property type="match status" value="1"/>
</dbReference>
<evidence type="ECO:0000256" key="5">
    <source>
        <dbReference type="PROSITE-ProRule" id="PRU00277"/>
    </source>
</evidence>
<keyword evidence="6" id="KW-0732">Signal</keyword>
<organism evidence="8">
    <name type="scientific">Fibrocapsa japonica</name>
    <dbReference type="NCBI Taxonomy" id="94617"/>
    <lineage>
        <taxon>Eukaryota</taxon>
        <taxon>Sar</taxon>
        <taxon>Stramenopiles</taxon>
        <taxon>Ochrophyta</taxon>
        <taxon>Raphidophyceae</taxon>
        <taxon>Chattonellales</taxon>
        <taxon>Chattonellaceae</taxon>
        <taxon>Fibrocapsa</taxon>
    </lineage>
</organism>
<dbReference type="InterPro" id="IPR046357">
    <property type="entry name" value="PPIase_dom_sf"/>
</dbReference>
<keyword evidence="3 5" id="KW-0697">Rotamase</keyword>